<dbReference type="GO" id="GO:0000166">
    <property type="term" value="F:nucleotide binding"/>
    <property type="evidence" value="ECO:0007669"/>
    <property type="project" value="UniProtKB-KW"/>
</dbReference>
<keyword evidence="9 18" id="KW-0963">Cytoplasm</keyword>
<evidence type="ECO:0000256" key="8">
    <source>
        <dbReference type="ARBA" id="ARBA00017684"/>
    </source>
</evidence>
<dbReference type="FunFam" id="3.40.50.1970:FF:000007">
    <property type="entry name" value="Pentafunctional AROM polypeptide"/>
    <property type="match status" value="1"/>
</dbReference>
<dbReference type="PANTHER" id="PTHR43622">
    <property type="entry name" value="3-DEHYDROQUINATE SYNTHASE"/>
    <property type="match status" value="1"/>
</dbReference>
<evidence type="ECO:0000256" key="1">
    <source>
        <dbReference type="ARBA" id="ARBA00001393"/>
    </source>
</evidence>
<evidence type="ECO:0000256" key="12">
    <source>
        <dbReference type="ARBA" id="ARBA00022741"/>
    </source>
</evidence>
<feature type="binding site" evidence="18">
    <location>
        <position position="243"/>
    </location>
    <ligand>
        <name>Zn(2+)</name>
        <dbReference type="ChEBI" id="CHEBI:29105"/>
    </ligand>
</feature>
<evidence type="ECO:0000256" key="9">
    <source>
        <dbReference type="ARBA" id="ARBA00022490"/>
    </source>
</evidence>
<feature type="domain" description="3-dehydroquinate synthase N-terminal" evidence="19">
    <location>
        <begin position="65"/>
        <end position="174"/>
    </location>
</feature>
<keyword evidence="17 18" id="KW-0170">Cobalt</keyword>
<dbReference type="InterPro" id="IPR016037">
    <property type="entry name" value="DHQ_synth_AroB"/>
</dbReference>
<comment type="cofactor">
    <cofactor evidence="2 18">
        <name>NAD(+)</name>
        <dbReference type="ChEBI" id="CHEBI:57540"/>
    </cofactor>
</comment>
<dbReference type="InterPro" id="IPR030960">
    <property type="entry name" value="DHQS/DOIS_N"/>
</dbReference>
<dbReference type="Gene3D" id="3.40.50.1970">
    <property type="match status" value="1"/>
</dbReference>
<dbReference type="Pfam" id="PF01761">
    <property type="entry name" value="DHQ_synthase"/>
    <property type="match status" value="1"/>
</dbReference>
<dbReference type="GO" id="GO:0046872">
    <property type="term" value="F:metal ion binding"/>
    <property type="evidence" value="ECO:0007669"/>
    <property type="project" value="UniProtKB-KW"/>
</dbReference>
<dbReference type="GO" id="GO:0003856">
    <property type="term" value="F:3-dehydroquinate synthase activity"/>
    <property type="evidence" value="ECO:0007669"/>
    <property type="project" value="UniProtKB-UniRule"/>
</dbReference>
<dbReference type="InterPro" id="IPR056179">
    <property type="entry name" value="DHQS_C"/>
</dbReference>
<feature type="binding site" evidence="18">
    <location>
        <position position="180"/>
    </location>
    <ligand>
        <name>Zn(2+)</name>
        <dbReference type="ChEBI" id="CHEBI:29105"/>
    </ligand>
</feature>
<protein>
    <recommendedName>
        <fullName evidence="8 18">3-dehydroquinate synthase</fullName>
        <shortName evidence="18">DHQS</shortName>
        <ecNumber evidence="7 18">4.2.3.4</ecNumber>
    </recommendedName>
</protein>
<comment type="pathway">
    <text evidence="5 18">Metabolic intermediate biosynthesis; chorismate biosynthesis; chorismate from D-erythrose 4-phosphate and phosphoenolpyruvate: step 2/7.</text>
</comment>
<evidence type="ECO:0000259" key="19">
    <source>
        <dbReference type="Pfam" id="PF01761"/>
    </source>
</evidence>
<feature type="binding site" evidence="18">
    <location>
        <position position="259"/>
    </location>
    <ligand>
        <name>Zn(2+)</name>
        <dbReference type="ChEBI" id="CHEBI:29105"/>
    </ligand>
</feature>
<dbReference type="RefSeq" id="WP_051638908.1">
    <property type="nucleotide sequence ID" value="NZ_UGGP01000001.1"/>
</dbReference>
<evidence type="ECO:0000256" key="13">
    <source>
        <dbReference type="ARBA" id="ARBA00022833"/>
    </source>
</evidence>
<proteinExistence type="inferred from homology"/>
<keyword evidence="10 18" id="KW-0028">Amino-acid biosynthesis</keyword>
<dbReference type="EC" id="4.2.3.4" evidence="7 18"/>
<evidence type="ECO:0000256" key="11">
    <source>
        <dbReference type="ARBA" id="ARBA00022723"/>
    </source>
</evidence>
<sequence length="361" mass="40358">MVTIRIDASSPYEVTIERGDAWLDRVPYFSCSTVWVVTDETVDERHGASLRRRLAAVHPSVVWSVVPPGDGSKSLETIERLVTEGLSAGCDRGTLILAFGGGMVGDLAGFLASVYMRGVRYVQVPTTILAHDSAVGGKVAVNHPLAKNAIGAFYQPVGVHYDVTLLETLADREVLSGLGELIKHAYLSRYVLDESFEEELFAALETGRLDWTIWLARGIEVKRCIVETDEREQGVRAWLNFGHTFGHALESVEQYRLAHGEAVLYGMVYAFLVAGDVRRAEVLATWIKQHDVTPINWQPFDVYATKMKRDKKNRDGHVRFVLLGERVTVEPVTQARLEAVFNQMKGWMHNGIERNNSCTER</sequence>
<dbReference type="AlphaFoldDB" id="A0A377FVM7"/>
<dbReference type="Gene3D" id="1.20.1090.10">
    <property type="entry name" value="Dehydroquinate synthase-like - alpha domain"/>
    <property type="match status" value="1"/>
</dbReference>
<evidence type="ECO:0000256" key="2">
    <source>
        <dbReference type="ARBA" id="ARBA00001911"/>
    </source>
</evidence>
<evidence type="ECO:0000256" key="4">
    <source>
        <dbReference type="ARBA" id="ARBA00004496"/>
    </source>
</evidence>
<comment type="catalytic activity">
    <reaction evidence="1 18">
        <text>7-phospho-2-dehydro-3-deoxy-D-arabino-heptonate = 3-dehydroquinate + phosphate</text>
        <dbReference type="Rhea" id="RHEA:21968"/>
        <dbReference type="ChEBI" id="CHEBI:32364"/>
        <dbReference type="ChEBI" id="CHEBI:43474"/>
        <dbReference type="ChEBI" id="CHEBI:58394"/>
        <dbReference type="EC" id="4.2.3.4"/>
    </reaction>
</comment>
<comment type="cofactor">
    <cofactor evidence="3">
        <name>Zn(2+)</name>
        <dbReference type="ChEBI" id="CHEBI:29105"/>
    </cofactor>
</comment>
<evidence type="ECO:0000256" key="17">
    <source>
        <dbReference type="ARBA" id="ARBA00023285"/>
    </source>
</evidence>
<dbReference type="PIRSF" id="PIRSF001455">
    <property type="entry name" value="DHQ_synth"/>
    <property type="match status" value="1"/>
</dbReference>
<dbReference type="InterPro" id="IPR050071">
    <property type="entry name" value="Dehydroquinate_synthase"/>
</dbReference>
<keyword evidence="13 18" id="KW-0862">Zinc</keyword>
<evidence type="ECO:0000256" key="3">
    <source>
        <dbReference type="ARBA" id="ARBA00001947"/>
    </source>
</evidence>
<dbReference type="OrthoDB" id="9806583at2"/>
<evidence type="ECO:0000256" key="5">
    <source>
        <dbReference type="ARBA" id="ARBA00004661"/>
    </source>
</evidence>
<feature type="binding site" evidence="18">
    <location>
        <begin position="126"/>
        <end position="127"/>
    </location>
    <ligand>
        <name>NAD(+)</name>
        <dbReference type="ChEBI" id="CHEBI:57540"/>
    </ligand>
</feature>
<name>A0A377FVM7_9BACL</name>
<keyword evidence="14 18" id="KW-0520">NAD</keyword>
<feature type="binding site" evidence="18">
    <location>
        <position position="138"/>
    </location>
    <ligand>
        <name>NAD(+)</name>
        <dbReference type="ChEBI" id="CHEBI:57540"/>
    </ligand>
</feature>
<dbReference type="GO" id="GO:0005737">
    <property type="term" value="C:cytoplasm"/>
    <property type="evidence" value="ECO:0007669"/>
    <property type="project" value="UniProtKB-SubCell"/>
</dbReference>
<comment type="cofactor">
    <cofactor evidence="18">
        <name>Co(2+)</name>
        <dbReference type="ChEBI" id="CHEBI:48828"/>
    </cofactor>
    <cofactor evidence="18">
        <name>Zn(2+)</name>
        <dbReference type="ChEBI" id="CHEBI:29105"/>
    </cofactor>
    <text evidence="18">Binds 1 divalent metal cation per subunit. Can use either Co(2+) or Zn(2+).</text>
</comment>
<evidence type="ECO:0000313" key="21">
    <source>
        <dbReference type="EMBL" id="STO08383.1"/>
    </source>
</evidence>
<organism evidence="21 22">
    <name type="scientific">Exiguobacterium aurantiacum</name>
    <dbReference type="NCBI Taxonomy" id="33987"/>
    <lineage>
        <taxon>Bacteria</taxon>
        <taxon>Bacillati</taxon>
        <taxon>Bacillota</taxon>
        <taxon>Bacilli</taxon>
        <taxon>Bacillales</taxon>
        <taxon>Bacillales Family XII. Incertae Sedis</taxon>
        <taxon>Exiguobacterium</taxon>
    </lineage>
</organism>
<keyword evidence="15 18" id="KW-0057">Aromatic amino acid biosynthesis</keyword>
<evidence type="ECO:0000256" key="10">
    <source>
        <dbReference type="ARBA" id="ARBA00022605"/>
    </source>
</evidence>
<evidence type="ECO:0000256" key="7">
    <source>
        <dbReference type="ARBA" id="ARBA00013031"/>
    </source>
</evidence>
<feature type="binding site" evidence="18">
    <location>
        <position position="147"/>
    </location>
    <ligand>
        <name>NAD(+)</name>
        <dbReference type="ChEBI" id="CHEBI:57540"/>
    </ligand>
</feature>
<evidence type="ECO:0000259" key="20">
    <source>
        <dbReference type="Pfam" id="PF24621"/>
    </source>
</evidence>
<evidence type="ECO:0000313" key="22">
    <source>
        <dbReference type="Proteomes" id="UP000254060"/>
    </source>
</evidence>
<evidence type="ECO:0000256" key="16">
    <source>
        <dbReference type="ARBA" id="ARBA00023239"/>
    </source>
</evidence>
<dbReference type="CDD" id="cd08195">
    <property type="entry name" value="DHQS"/>
    <property type="match status" value="1"/>
</dbReference>
<gene>
    <name evidence="18 21" type="primary">aroB</name>
    <name evidence="21" type="ORF">NCTC13163_01753</name>
</gene>
<keyword evidence="16 18" id="KW-0456">Lyase</keyword>
<dbReference type="PANTHER" id="PTHR43622:SF7">
    <property type="entry name" value="3-DEHYDROQUINATE SYNTHASE, CHLOROPLASTIC"/>
    <property type="match status" value="1"/>
</dbReference>
<dbReference type="GO" id="GO:0009423">
    <property type="term" value="P:chorismate biosynthetic process"/>
    <property type="evidence" value="ECO:0007669"/>
    <property type="project" value="UniProtKB-UniRule"/>
</dbReference>
<comment type="similarity">
    <text evidence="6 18">Belongs to the sugar phosphate cyclases superfamily. Dehydroquinate synthase family.</text>
</comment>
<dbReference type="InterPro" id="IPR030963">
    <property type="entry name" value="DHQ_synth_fam"/>
</dbReference>
<keyword evidence="11 18" id="KW-0479">Metal-binding</keyword>
<evidence type="ECO:0000256" key="18">
    <source>
        <dbReference type="HAMAP-Rule" id="MF_00110"/>
    </source>
</evidence>
<keyword evidence="12 18" id="KW-0547">Nucleotide-binding</keyword>
<dbReference type="SUPFAM" id="SSF56796">
    <property type="entry name" value="Dehydroquinate synthase-like"/>
    <property type="match status" value="1"/>
</dbReference>
<dbReference type="GO" id="GO:0008652">
    <property type="term" value="P:amino acid biosynthetic process"/>
    <property type="evidence" value="ECO:0007669"/>
    <property type="project" value="UniProtKB-KW"/>
</dbReference>
<evidence type="ECO:0000256" key="15">
    <source>
        <dbReference type="ARBA" id="ARBA00023141"/>
    </source>
</evidence>
<evidence type="ECO:0000256" key="14">
    <source>
        <dbReference type="ARBA" id="ARBA00023027"/>
    </source>
</evidence>
<accession>A0A377FVM7</accession>
<dbReference type="EMBL" id="UGGP01000001">
    <property type="protein sequence ID" value="STO08383.1"/>
    <property type="molecule type" value="Genomic_DNA"/>
</dbReference>
<dbReference type="HAMAP" id="MF_00110">
    <property type="entry name" value="DHQ_synthase"/>
    <property type="match status" value="1"/>
</dbReference>
<dbReference type="Pfam" id="PF24621">
    <property type="entry name" value="DHQS_C"/>
    <property type="match status" value="1"/>
</dbReference>
<dbReference type="Proteomes" id="UP000254060">
    <property type="component" value="Unassembled WGS sequence"/>
</dbReference>
<dbReference type="STRING" id="1397694.GCA_000702585_02249"/>
<dbReference type="GO" id="GO:0009073">
    <property type="term" value="P:aromatic amino acid family biosynthetic process"/>
    <property type="evidence" value="ECO:0007669"/>
    <property type="project" value="UniProtKB-KW"/>
</dbReference>
<feature type="domain" description="3-dehydroquinate synthase C-terminal" evidence="20">
    <location>
        <begin position="177"/>
        <end position="313"/>
    </location>
</feature>
<dbReference type="UniPathway" id="UPA00053">
    <property type="reaction ID" value="UER00085"/>
</dbReference>
<comment type="subcellular location">
    <subcellularLocation>
        <location evidence="4 18">Cytoplasm</location>
    </subcellularLocation>
</comment>
<reference evidence="21 22" key="1">
    <citation type="submission" date="2018-06" db="EMBL/GenBank/DDBJ databases">
        <authorList>
            <consortium name="Pathogen Informatics"/>
            <person name="Doyle S."/>
        </authorList>
    </citation>
    <scope>NUCLEOTIDE SEQUENCE [LARGE SCALE GENOMIC DNA]</scope>
    <source>
        <strain evidence="21 22">NCTC13163</strain>
    </source>
</reference>
<comment type="caution">
    <text evidence="18">Lacks conserved residue(s) required for the propagation of feature annotation.</text>
</comment>
<comment type="function">
    <text evidence="18">Catalyzes the conversion of 3-deoxy-D-arabino-heptulosonate 7-phosphate (DAHP) to dehydroquinate (DHQ).</text>
</comment>
<evidence type="ECO:0000256" key="6">
    <source>
        <dbReference type="ARBA" id="ARBA00005412"/>
    </source>
</evidence>